<dbReference type="Gene3D" id="1.20.140.40">
    <property type="entry name" value="Invertase/pectin methylesterase inhibitor family protein"/>
    <property type="match status" value="1"/>
</dbReference>
<dbReference type="Gene3D" id="1.10.8.430">
    <property type="entry name" value="Helical domain of apoptotic protease-activating factors"/>
    <property type="match status" value="1"/>
</dbReference>
<dbReference type="InterPro" id="IPR035513">
    <property type="entry name" value="Invertase/methylesterase_inhib"/>
</dbReference>
<dbReference type="SUPFAM" id="SSF52540">
    <property type="entry name" value="P-loop containing nucleoside triphosphate hydrolases"/>
    <property type="match status" value="1"/>
</dbReference>
<dbReference type="GO" id="GO:0043531">
    <property type="term" value="F:ADP binding"/>
    <property type="evidence" value="ECO:0007669"/>
    <property type="project" value="InterPro"/>
</dbReference>
<accession>A0A803LJM2</accession>
<dbReference type="EnsemblPlants" id="AUR62014169-RA">
    <property type="protein sequence ID" value="AUR62014169-RA:cds"/>
    <property type="gene ID" value="AUR62014169"/>
</dbReference>
<dbReference type="InterPro" id="IPR006501">
    <property type="entry name" value="Pectinesterase_inhib_dom"/>
</dbReference>
<dbReference type="InterPro" id="IPR027417">
    <property type="entry name" value="P-loop_NTPase"/>
</dbReference>
<keyword evidence="3" id="KW-1185">Reference proteome</keyword>
<dbReference type="PANTHER" id="PTHR23155:SF1211">
    <property type="entry name" value="OS09G0313500 PROTEIN"/>
    <property type="match status" value="1"/>
</dbReference>
<evidence type="ECO:0000313" key="2">
    <source>
        <dbReference type="EnsemblPlants" id="AUR62014169-RA:cds"/>
    </source>
</evidence>
<dbReference type="PANTHER" id="PTHR23155">
    <property type="entry name" value="DISEASE RESISTANCE PROTEIN RP"/>
    <property type="match status" value="1"/>
</dbReference>
<dbReference type="Proteomes" id="UP000596660">
    <property type="component" value="Unplaced"/>
</dbReference>
<dbReference type="NCBIfam" id="TIGR01614">
    <property type="entry name" value="PME_inhib"/>
    <property type="match status" value="1"/>
</dbReference>
<organism evidence="2 3">
    <name type="scientific">Chenopodium quinoa</name>
    <name type="common">Quinoa</name>
    <dbReference type="NCBI Taxonomy" id="63459"/>
    <lineage>
        <taxon>Eukaryota</taxon>
        <taxon>Viridiplantae</taxon>
        <taxon>Streptophyta</taxon>
        <taxon>Embryophyta</taxon>
        <taxon>Tracheophyta</taxon>
        <taxon>Spermatophyta</taxon>
        <taxon>Magnoliopsida</taxon>
        <taxon>eudicotyledons</taxon>
        <taxon>Gunneridae</taxon>
        <taxon>Pentapetalae</taxon>
        <taxon>Caryophyllales</taxon>
        <taxon>Chenopodiaceae</taxon>
        <taxon>Chenopodioideae</taxon>
        <taxon>Atripliceae</taxon>
        <taxon>Chenopodium</taxon>
    </lineage>
</organism>
<dbReference type="Gramene" id="AUR62014169-RA">
    <property type="protein sequence ID" value="AUR62014169-RA:cds"/>
    <property type="gene ID" value="AUR62014169"/>
</dbReference>
<dbReference type="InterPro" id="IPR044974">
    <property type="entry name" value="Disease_R_plants"/>
</dbReference>
<dbReference type="InterPro" id="IPR042197">
    <property type="entry name" value="Apaf_helical"/>
</dbReference>
<dbReference type="GO" id="GO:0098542">
    <property type="term" value="P:defense response to other organism"/>
    <property type="evidence" value="ECO:0007669"/>
    <property type="project" value="TreeGrafter"/>
</dbReference>
<dbReference type="SUPFAM" id="SSF101148">
    <property type="entry name" value="Plant invertase/pectin methylesterase inhibitor"/>
    <property type="match status" value="1"/>
</dbReference>
<dbReference type="AlphaFoldDB" id="A0A803LJM2"/>
<dbReference type="CDD" id="cd15798">
    <property type="entry name" value="PMEI-like_3"/>
    <property type="match status" value="1"/>
</dbReference>
<sequence length="237" mass="26770">MTQRADYGPDPRATSALHDCSSTFGDAVDQIHKSLKEMSQVASAAESSTIEALRFQLSNVQTWMSAALTNEDTCTDGFEDVAECPVKDEVFDKIVIVKEYTSSLRGFHSSTHVCKSCQDCNVDIELGGLPESQSWNLFRNLAFKEGQEERDPHLTIVGKEIVKKCANVPLAIRTIAGLLYSQDTLKEWESFRDAKLRMMEQQENSVISTLKLSYIRLTPQLQQCFAYYTLFPKDYEK</sequence>
<protein>
    <recommendedName>
        <fullName evidence="1">Pectinesterase inhibitor domain-containing protein</fullName>
    </recommendedName>
</protein>
<proteinExistence type="predicted"/>
<dbReference type="Pfam" id="PF04043">
    <property type="entry name" value="PMEI"/>
    <property type="match status" value="1"/>
</dbReference>
<dbReference type="SMART" id="SM00856">
    <property type="entry name" value="PMEI"/>
    <property type="match status" value="1"/>
</dbReference>
<name>A0A803LJM2_CHEQI</name>
<dbReference type="GO" id="GO:0004857">
    <property type="term" value="F:enzyme inhibitor activity"/>
    <property type="evidence" value="ECO:0007669"/>
    <property type="project" value="InterPro"/>
</dbReference>
<evidence type="ECO:0000313" key="3">
    <source>
        <dbReference type="Proteomes" id="UP000596660"/>
    </source>
</evidence>
<reference evidence="2" key="1">
    <citation type="journal article" date="2017" name="Nature">
        <title>The genome of Chenopodium quinoa.</title>
        <authorList>
            <person name="Jarvis D.E."/>
            <person name="Ho Y.S."/>
            <person name="Lightfoot D.J."/>
            <person name="Schmoeckel S.M."/>
            <person name="Li B."/>
            <person name="Borm T.J.A."/>
            <person name="Ohyanagi H."/>
            <person name="Mineta K."/>
            <person name="Michell C.T."/>
            <person name="Saber N."/>
            <person name="Kharbatia N.M."/>
            <person name="Rupper R.R."/>
            <person name="Sharp A.R."/>
            <person name="Dally N."/>
            <person name="Boughton B.A."/>
            <person name="Woo Y.H."/>
            <person name="Gao G."/>
            <person name="Schijlen E.G.W.M."/>
            <person name="Guo X."/>
            <person name="Momin A.A."/>
            <person name="Negrao S."/>
            <person name="Al-Babili S."/>
            <person name="Gehring C."/>
            <person name="Roessner U."/>
            <person name="Jung C."/>
            <person name="Murphy K."/>
            <person name="Arold S.T."/>
            <person name="Gojobori T."/>
            <person name="van der Linden C.G."/>
            <person name="van Loo E.N."/>
            <person name="Jellen E.N."/>
            <person name="Maughan P.J."/>
            <person name="Tester M."/>
        </authorList>
    </citation>
    <scope>NUCLEOTIDE SEQUENCE [LARGE SCALE GENOMIC DNA]</scope>
    <source>
        <strain evidence="2">cv. PI 614886</strain>
    </source>
</reference>
<feature type="domain" description="Pectinesterase inhibitor" evidence="1">
    <location>
        <begin position="3"/>
        <end position="107"/>
    </location>
</feature>
<evidence type="ECO:0000259" key="1">
    <source>
        <dbReference type="SMART" id="SM00856"/>
    </source>
</evidence>
<reference evidence="2" key="2">
    <citation type="submission" date="2021-03" db="UniProtKB">
        <authorList>
            <consortium name="EnsemblPlants"/>
        </authorList>
    </citation>
    <scope>IDENTIFICATION</scope>
</reference>